<evidence type="ECO:0000256" key="1">
    <source>
        <dbReference type="ARBA" id="ARBA00009219"/>
    </source>
</evidence>
<dbReference type="PANTHER" id="PTHR43245">
    <property type="entry name" value="BIFUNCTIONAL POLYMYXIN RESISTANCE PROTEIN ARNA"/>
    <property type="match status" value="1"/>
</dbReference>
<dbReference type="InterPro" id="IPR050177">
    <property type="entry name" value="Lipid_A_modif_metabolic_enz"/>
</dbReference>
<reference evidence="5 6" key="1">
    <citation type="journal article" date="2014" name="PLoS Genet.">
        <title>Analysis of the Phlebiopsis gigantea genome, transcriptome and secretome provides insight into its pioneer colonization strategies of wood.</title>
        <authorList>
            <person name="Hori C."/>
            <person name="Ishida T."/>
            <person name="Igarashi K."/>
            <person name="Samejima M."/>
            <person name="Suzuki H."/>
            <person name="Master E."/>
            <person name="Ferreira P."/>
            <person name="Ruiz-Duenas F.J."/>
            <person name="Held B."/>
            <person name="Canessa P."/>
            <person name="Larrondo L.F."/>
            <person name="Schmoll M."/>
            <person name="Druzhinina I.S."/>
            <person name="Kubicek C.P."/>
            <person name="Gaskell J.A."/>
            <person name="Kersten P."/>
            <person name="St John F."/>
            <person name="Glasner J."/>
            <person name="Sabat G."/>
            <person name="Splinter BonDurant S."/>
            <person name="Syed K."/>
            <person name="Yadav J."/>
            <person name="Mgbeahuruike A.C."/>
            <person name="Kovalchuk A."/>
            <person name="Asiegbu F.O."/>
            <person name="Lackner G."/>
            <person name="Hoffmeister D."/>
            <person name="Rencoret J."/>
            <person name="Gutierrez A."/>
            <person name="Sun H."/>
            <person name="Lindquist E."/>
            <person name="Barry K."/>
            <person name="Riley R."/>
            <person name="Grigoriev I.V."/>
            <person name="Henrissat B."/>
            <person name="Kues U."/>
            <person name="Berka R.M."/>
            <person name="Martinez A.T."/>
            <person name="Covert S.F."/>
            <person name="Blanchette R.A."/>
            <person name="Cullen D."/>
        </authorList>
    </citation>
    <scope>NUCLEOTIDE SEQUENCE [LARGE SCALE GENOMIC DNA]</scope>
    <source>
        <strain evidence="5 6">11061_1 CR5-6</strain>
    </source>
</reference>
<gene>
    <name evidence="5" type="ORF">PHLGIDRAFT_35142</name>
</gene>
<keyword evidence="2" id="KW-0560">Oxidoreductase</keyword>
<dbReference type="Pfam" id="PF01073">
    <property type="entry name" value="3Beta_HSD"/>
    <property type="match status" value="1"/>
</dbReference>
<sequence length="440" mass="48824">MSSSTGKTRDVYIVFGGSGFVGRHIVEQLLERGDAVSVFDIVQKYHDTPFYTGDITEEETVADALRKSGATCIFHTVSPPHGMQDPALYWRVNVDGTRTIVAAAQSSGVRKLVFTSSAGLVFNGGDLVNVDERTPPPEKAMDAYNESKARAEELVLSANGVKGLLTVSLRPAGIFGPGDRQGTAGFYDVWKRGQTHWQIGDNTNLFDWTYVGNVAHAHLLAADKLDQPAPVDSMSEEELSELAASYLPPVTLTTGSHRIPTSEARPLGPYVEPPPNAEQLEANWRNPDYKPSSARETRKSRFDQFSAGALQHASTSPFQVAGQAFFITNGEPVYFWDYARSIYHRFDKHYGTESYKKKPIVMSNTVGLILAHAAEWWGWLSGKQPAFTVYRVKLVCKHKWHNIEKARRVLGYEPIVDLDEGMRRTVDAYVQWIDANPAKA</sequence>
<dbReference type="PANTHER" id="PTHR43245:SF51">
    <property type="entry name" value="SHORT CHAIN DEHYDROGENASE_REDUCTASE FAMILY 42E, MEMBER 2"/>
    <property type="match status" value="1"/>
</dbReference>
<dbReference type="HOGENOM" id="CLU_007383_6_8_1"/>
<dbReference type="Proteomes" id="UP000053257">
    <property type="component" value="Unassembled WGS sequence"/>
</dbReference>
<dbReference type="EMBL" id="KN840485">
    <property type="protein sequence ID" value="KIP08111.1"/>
    <property type="molecule type" value="Genomic_DNA"/>
</dbReference>
<proteinExistence type="inferred from homology"/>
<evidence type="ECO:0000256" key="3">
    <source>
        <dbReference type="SAM" id="MobiDB-lite"/>
    </source>
</evidence>
<protein>
    <recommendedName>
        <fullName evidence="4">3-beta hydroxysteroid dehydrogenase/isomerase domain-containing protein</fullName>
    </recommendedName>
</protein>
<evidence type="ECO:0000259" key="4">
    <source>
        <dbReference type="Pfam" id="PF01073"/>
    </source>
</evidence>
<dbReference type="Gene3D" id="3.40.50.720">
    <property type="entry name" value="NAD(P)-binding Rossmann-like Domain"/>
    <property type="match status" value="2"/>
</dbReference>
<name>A0A0C3S010_PHLG1</name>
<evidence type="ECO:0000313" key="6">
    <source>
        <dbReference type="Proteomes" id="UP000053257"/>
    </source>
</evidence>
<dbReference type="AlphaFoldDB" id="A0A0C3S010"/>
<organism evidence="5 6">
    <name type="scientific">Phlebiopsis gigantea (strain 11061_1 CR5-6)</name>
    <name type="common">White-rot fungus</name>
    <name type="synonym">Peniophora gigantea</name>
    <dbReference type="NCBI Taxonomy" id="745531"/>
    <lineage>
        <taxon>Eukaryota</taxon>
        <taxon>Fungi</taxon>
        <taxon>Dikarya</taxon>
        <taxon>Basidiomycota</taxon>
        <taxon>Agaricomycotina</taxon>
        <taxon>Agaricomycetes</taxon>
        <taxon>Polyporales</taxon>
        <taxon>Phanerochaetaceae</taxon>
        <taxon>Phlebiopsis</taxon>
    </lineage>
</organism>
<dbReference type="GO" id="GO:0016616">
    <property type="term" value="F:oxidoreductase activity, acting on the CH-OH group of donors, NAD or NADP as acceptor"/>
    <property type="evidence" value="ECO:0007669"/>
    <property type="project" value="InterPro"/>
</dbReference>
<accession>A0A0C3S010</accession>
<dbReference type="SUPFAM" id="SSF51735">
    <property type="entry name" value="NAD(P)-binding Rossmann-fold domains"/>
    <property type="match status" value="2"/>
</dbReference>
<dbReference type="STRING" id="745531.A0A0C3S010"/>
<comment type="similarity">
    <text evidence="1">Belongs to the 3-beta-HSD family.</text>
</comment>
<dbReference type="OrthoDB" id="10058185at2759"/>
<feature type="domain" description="3-beta hydroxysteroid dehydrogenase/isomerase" evidence="4">
    <location>
        <begin position="13"/>
        <end position="233"/>
    </location>
</feature>
<evidence type="ECO:0000313" key="5">
    <source>
        <dbReference type="EMBL" id="KIP08111.1"/>
    </source>
</evidence>
<dbReference type="InterPro" id="IPR002225">
    <property type="entry name" value="3Beta_OHSteriod_DH/Estase"/>
</dbReference>
<keyword evidence="6" id="KW-1185">Reference proteome</keyword>
<dbReference type="GO" id="GO:0006694">
    <property type="term" value="P:steroid biosynthetic process"/>
    <property type="evidence" value="ECO:0007669"/>
    <property type="project" value="InterPro"/>
</dbReference>
<feature type="region of interest" description="Disordered" evidence="3">
    <location>
        <begin position="255"/>
        <end position="296"/>
    </location>
</feature>
<dbReference type="InterPro" id="IPR036291">
    <property type="entry name" value="NAD(P)-bd_dom_sf"/>
</dbReference>
<evidence type="ECO:0000256" key="2">
    <source>
        <dbReference type="ARBA" id="ARBA00023002"/>
    </source>
</evidence>